<dbReference type="InterPro" id="IPR039425">
    <property type="entry name" value="RNA_pol_sigma-70-like"/>
</dbReference>
<dbReference type="InterPro" id="IPR007627">
    <property type="entry name" value="RNA_pol_sigma70_r2"/>
</dbReference>
<evidence type="ECO:0000256" key="1">
    <source>
        <dbReference type="ARBA" id="ARBA00010641"/>
    </source>
</evidence>
<dbReference type="PANTHER" id="PTHR43133:SF46">
    <property type="entry name" value="RNA POLYMERASE SIGMA-70 FACTOR ECF SUBFAMILY"/>
    <property type="match status" value="1"/>
</dbReference>
<accession>A0A7Y8Y0K8</accession>
<evidence type="ECO:0000313" key="7">
    <source>
        <dbReference type="EMBL" id="NYA70391.1"/>
    </source>
</evidence>
<dbReference type="InterPro" id="IPR014284">
    <property type="entry name" value="RNA_pol_sigma-70_dom"/>
</dbReference>
<proteinExistence type="inferred from homology"/>
<dbReference type="Gene3D" id="1.10.1740.10">
    <property type="match status" value="1"/>
</dbReference>
<dbReference type="Pfam" id="PF04542">
    <property type="entry name" value="Sigma70_r2"/>
    <property type="match status" value="1"/>
</dbReference>
<reference evidence="7 8" key="1">
    <citation type="submission" date="2020-07" db="EMBL/GenBank/DDBJ databases">
        <authorList>
            <person name="Sun Q."/>
        </authorList>
    </citation>
    <scope>NUCLEOTIDE SEQUENCE [LARGE SCALE GENOMIC DNA]</scope>
    <source>
        <strain evidence="7 8">MAH-1</strain>
    </source>
</reference>
<dbReference type="InterPro" id="IPR013249">
    <property type="entry name" value="RNA_pol_sigma70_r4_t2"/>
</dbReference>
<evidence type="ECO:0000259" key="6">
    <source>
        <dbReference type="Pfam" id="PF08281"/>
    </source>
</evidence>
<evidence type="ECO:0000313" key="8">
    <source>
        <dbReference type="Proteomes" id="UP000535020"/>
    </source>
</evidence>
<feature type="domain" description="RNA polymerase sigma-70 region 2" evidence="5">
    <location>
        <begin position="23"/>
        <end position="80"/>
    </location>
</feature>
<keyword evidence="2" id="KW-0805">Transcription regulation</keyword>
<dbReference type="Gene3D" id="1.10.10.10">
    <property type="entry name" value="Winged helix-like DNA-binding domain superfamily/Winged helix DNA-binding domain"/>
    <property type="match status" value="1"/>
</dbReference>
<keyword evidence="4" id="KW-0804">Transcription</keyword>
<dbReference type="EMBL" id="JACBJI010000002">
    <property type="protein sequence ID" value="NYA70391.1"/>
    <property type="molecule type" value="Genomic_DNA"/>
</dbReference>
<name>A0A7Y8Y0K8_9FLAO</name>
<dbReference type="Pfam" id="PF08281">
    <property type="entry name" value="Sigma70_r4_2"/>
    <property type="match status" value="1"/>
</dbReference>
<evidence type="ECO:0000256" key="3">
    <source>
        <dbReference type="ARBA" id="ARBA00023082"/>
    </source>
</evidence>
<keyword evidence="3" id="KW-0731">Sigma factor</keyword>
<evidence type="ECO:0000256" key="2">
    <source>
        <dbReference type="ARBA" id="ARBA00023015"/>
    </source>
</evidence>
<feature type="domain" description="RNA polymerase sigma factor 70 region 4 type 2" evidence="6">
    <location>
        <begin position="110"/>
        <end position="160"/>
    </location>
</feature>
<comment type="similarity">
    <text evidence="1">Belongs to the sigma-70 factor family. ECF subfamily.</text>
</comment>
<dbReference type="InterPro" id="IPR013325">
    <property type="entry name" value="RNA_pol_sigma_r2"/>
</dbReference>
<keyword evidence="8" id="KW-1185">Reference proteome</keyword>
<gene>
    <name evidence="7" type="ORF">HZF10_05625</name>
</gene>
<dbReference type="AlphaFoldDB" id="A0A7Y8Y0K8"/>
<dbReference type="RefSeq" id="WP_176005203.1">
    <property type="nucleotide sequence ID" value="NZ_JABWMI010000006.1"/>
</dbReference>
<evidence type="ECO:0000256" key="4">
    <source>
        <dbReference type="ARBA" id="ARBA00023163"/>
    </source>
</evidence>
<dbReference type="SUPFAM" id="SSF88659">
    <property type="entry name" value="Sigma3 and sigma4 domains of RNA polymerase sigma factors"/>
    <property type="match status" value="1"/>
</dbReference>
<dbReference type="CDD" id="cd06171">
    <property type="entry name" value="Sigma70_r4"/>
    <property type="match status" value="1"/>
</dbReference>
<dbReference type="Proteomes" id="UP000535020">
    <property type="component" value="Unassembled WGS sequence"/>
</dbReference>
<dbReference type="GO" id="GO:0003677">
    <property type="term" value="F:DNA binding"/>
    <property type="evidence" value="ECO:0007669"/>
    <property type="project" value="InterPro"/>
</dbReference>
<comment type="caution">
    <text evidence="7">The sequence shown here is derived from an EMBL/GenBank/DDBJ whole genome shotgun (WGS) entry which is preliminary data.</text>
</comment>
<dbReference type="InterPro" id="IPR036388">
    <property type="entry name" value="WH-like_DNA-bd_sf"/>
</dbReference>
<dbReference type="GO" id="GO:0016987">
    <property type="term" value="F:sigma factor activity"/>
    <property type="evidence" value="ECO:0007669"/>
    <property type="project" value="UniProtKB-KW"/>
</dbReference>
<evidence type="ECO:0000259" key="5">
    <source>
        <dbReference type="Pfam" id="PF04542"/>
    </source>
</evidence>
<dbReference type="InterPro" id="IPR013324">
    <property type="entry name" value="RNA_pol_sigma_r3/r4-like"/>
</dbReference>
<dbReference type="NCBIfam" id="TIGR02937">
    <property type="entry name" value="sigma70-ECF"/>
    <property type="match status" value="1"/>
</dbReference>
<sequence>MENPDKGICSENVFTRFFNQQISALRNFLYFKFGNEDLADDLAQDAFIKLWQNCADVRHPKSFIYTVARNAALNQIASQKVALKFERTHSKDTITIENPEFLIEEEQFRQKFDRAINSLTDAQREALLLNRIEGKKYKEIAEMLDISVKAVEKRIHGALVTMREQIDNFR</sequence>
<dbReference type="PANTHER" id="PTHR43133">
    <property type="entry name" value="RNA POLYMERASE ECF-TYPE SIGMA FACTO"/>
    <property type="match status" value="1"/>
</dbReference>
<dbReference type="GO" id="GO:0006352">
    <property type="term" value="P:DNA-templated transcription initiation"/>
    <property type="evidence" value="ECO:0007669"/>
    <property type="project" value="InterPro"/>
</dbReference>
<protein>
    <submittedName>
        <fullName evidence="7">RNA polymerase sigma factor</fullName>
    </submittedName>
</protein>
<organism evidence="7 8">
    <name type="scientific">Flavobacterium agri</name>
    <dbReference type="NCBI Taxonomy" id="2743471"/>
    <lineage>
        <taxon>Bacteria</taxon>
        <taxon>Pseudomonadati</taxon>
        <taxon>Bacteroidota</taxon>
        <taxon>Flavobacteriia</taxon>
        <taxon>Flavobacteriales</taxon>
        <taxon>Flavobacteriaceae</taxon>
        <taxon>Flavobacterium</taxon>
    </lineage>
</organism>
<dbReference type="SUPFAM" id="SSF88946">
    <property type="entry name" value="Sigma2 domain of RNA polymerase sigma factors"/>
    <property type="match status" value="1"/>
</dbReference>